<keyword evidence="1 3" id="KW-0554">One-carbon metabolism</keyword>
<dbReference type="InterPro" id="IPR045865">
    <property type="entry name" value="ACT-like_dom_sf"/>
</dbReference>
<keyword evidence="5" id="KW-0175">Coiled coil</keyword>
<organism evidence="7 8">
    <name type="scientific">Sphaerochaeta halotolerans</name>
    <dbReference type="NCBI Taxonomy" id="2293840"/>
    <lineage>
        <taxon>Bacteria</taxon>
        <taxon>Pseudomonadati</taxon>
        <taxon>Spirochaetota</taxon>
        <taxon>Spirochaetia</taxon>
        <taxon>Spirochaetales</taxon>
        <taxon>Sphaerochaetaceae</taxon>
        <taxon>Sphaerochaeta</taxon>
    </lineage>
</organism>
<feature type="domain" description="ACT" evidence="6">
    <location>
        <begin position="9"/>
        <end position="83"/>
    </location>
</feature>
<comment type="pathway">
    <text evidence="3">Purine metabolism; IMP biosynthesis via de novo pathway; formate from 10-formyl-5,6,7,8-tetrahydrofolate: step 1/1.</text>
</comment>
<dbReference type="SUPFAM" id="SSF55021">
    <property type="entry name" value="ACT-like"/>
    <property type="match status" value="1"/>
</dbReference>
<dbReference type="Gene3D" id="3.30.70.260">
    <property type="match status" value="1"/>
</dbReference>
<dbReference type="InterPro" id="IPR004810">
    <property type="entry name" value="PurU"/>
</dbReference>
<dbReference type="InterPro" id="IPR044074">
    <property type="entry name" value="PurU_ACT"/>
</dbReference>
<gene>
    <name evidence="3 7" type="primary">purU</name>
    <name evidence="7" type="ORF">DYP60_06665</name>
</gene>
<keyword evidence="8" id="KW-1185">Reference proteome</keyword>
<evidence type="ECO:0000259" key="6">
    <source>
        <dbReference type="PROSITE" id="PS51671"/>
    </source>
</evidence>
<dbReference type="InterPro" id="IPR036477">
    <property type="entry name" value="Formyl_transf_N_sf"/>
</dbReference>
<evidence type="ECO:0000313" key="8">
    <source>
        <dbReference type="Proteomes" id="UP000264002"/>
    </source>
</evidence>
<dbReference type="GO" id="GO:0006189">
    <property type="term" value="P:'de novo' IMP biosynthetic process"/>
    <property type="evidence" value="ECO:0007669"/>
    <property type="project" value="UniProtKB-UniRule"/>
</dbReference>
<feature type="coiled-coil region" evidence="5">
    <location>
        <begin position="50"/>
        <end position="77"/>
    </location>
</feature>
<dbReference type="Pfam" id="PF01842">
    <property type="entry name" value="ACT"/>
    <property type="match status" value="1"/>
</dbReference>
<dbReference type="OrthoDB" id="9806170at2"/>
<dbReference type="CDD" id="cd08648">
    <property type="entry name" value="FMT_core_Formyl-FH4-Hydrolase_C"/>
    <property type="match status" value="1"/>
</dbReference>
<accession>A0A372MGJ1</accession>
<dbReference type="InterPro" id="IPR002376">
    <property type="entry name" value="Formyl_transf_N"/>
</dbReference>
<evidence type="ECO:0000256" key="3">
    <source>
        <dbReference type="HAMAP-Rule" id="MF_01927"/>
    </source>
</evidence>
<dbReference type="PIRSF" id="PIRSF036480">
    <property type="entry name" value="FormyFH4_hydr"/>
    <property type="match status" value="1"/>
</dbReference>
<evidence type="ECO:0000256" key="1">
    <source>
        <dbReference type="ARBA" id="ARBA00022563"/>
    </source>
</evidence>
<dbReference type="NCBIfam" id="NF004684">
    <property type="entry name" value="PRK06027.1"/>
    <property type="match status" value="1"/>
</dbReference>
<evidence type="ECO:0000313" key="7">
    <source>
        <dbReference type="EMBL" id="RFU94909.1"/>
    </source>
</evidence>
<dbReference type="EMBL" id="QUWK01000006">
    <property type="protein sequence ID" value="RFU94909.1"/>
    <property type="molecule type" value="Genomic_DNA"/>
</dbReference>
<evidence type="ECO:0000256" key="4">
    <source>
        <dbReference type="NCBIfam" id="TIGR00655"/>
    </source>
</evidence>
<dbReference type="SUPFAM" id="SSF53328">
    <property type="entry name" value="Formyltransferase"/>
    <property type="match status" value="1"/>
</dbReference>
<keyword evidence="2 3" id="KW-0378">Hydrolase</keyword>
<dbReference type="EC" id="3.5.1.10" evidence="3 4"/>
<dbReference type="HAMAP" id="MF_01927">
    <property type="entry name" value="PurU"/>
    <property type="match status" value="1"/>
</dbReference>
<comment type="function">
    <text evidence="3">Catalyzes the hydrolysis of 10-formyltetrahydrofolate (formyl-FH4) to formate and tetrahydrofolate (FH4).</text>
</comment>
<keyword evidence="3" id="KW-0658">Purine biosynthesis</keyword>
<name>A0A372MGJ1_9SPIR</name>
<evidence type="ECO:0000256" key="2">
    <source>
        <dbReference type="ARBA" id="ARBA00022801"/>
    </source>
</evidence>
<proteinExistence type="inferred from homology"/>
<protein>
    <recommendedName>
        <fullName evidence="3 4">Formyltetrahydrofolate deformylase</fullName>
        <ecNumber evidence="3 4">3.5.1.10</ecNumber>
    </recommendedName>
    <alternativeName>
        <fullName evidence="3">Formyl-FH(4) hydrolase</fullName>
    </alternativeName>
</protein>
<evidence type="ECO:0000256" key="5">
    <source>
        <dbReference type="SAM" id="Coils"/>
    </source>
</evidence>
<dbReference type="PROSITE" id="PS51671">
    <property type="entry name" value="ACT"/>
    <property type="match status" value="1"/>
</dbReference>
<dbReference type="GO" id="GO:0008864">
    <property type="term" value="F:formyltetrahydrofolate deformylase activity"/>
    <property type="evidence" value="ECO:0007669"/>
    <property type="project" value="UniProtKB-UniRule"/>
</dbReference>
<reference evidence="8" key="1">
    <citation type="submission" date="2018-08" db="EMBL/GenBank/DDBJ databases">
        <authorList>
            <person name="Grouzdev D.S."/>
            <person name="Krutkina M.S."/>
        </authorList>
    </citation>
    <scope>NUCLEOTIDE SEQUENCE [LARGE SCALE GENOMIC DNA]</scope>
    <source>
        <strain evidence="8">4-11</strain>
    </source>
</reference>
<reference evidence="7 8" key="2">
    <citation type="submission" date="2018-09" db="EMBL/GenBank/DDBJ databases">
        <title>Genome of Sphaerochaeta halotolerans strain 4-11.</title>
        <authorList>
            <person name="Nazina T.N."/>
            <person name="Sokolova D.S."/>
        </authorList>
    </citation>
    <scope>NUCLEOTIDE SEQUENCE [LARGE SCALE GENOMIC DNA]</scope>
    <source>
        <strain evidence="7 8">4-11</strain>
    </source>
</reference>
<comment type="caution">
    <text evidence="7">The sequence shown here is derived from an EMBL/GenBank/DDBJ whole genome shotgun (WGS) entry which is preliminary data.</text>
</comment>
<dbReference type="InterPro" id="IPR002912">
    <property type="entry name" value="ACT_dom"/>
</dbReference>
<comment type="catalytic activity">
    <reaction evidence="3">
        <text>(6R)-10-formyltetrahydrofolate + H2O = (6S)-5,6,7,8-tetrahydrofolate + formate + H(+)</text>
        <dbReference type="Rhea" id="RHEA:19833"/>
        <dbReference type="ChEBI" id="CHEBI:15377"/>
        <dbReference type="ChEBI" id="CHEBI:15378"/>
        <dbReference type="ChEBI" id="CHEBI:15740"/>
        <dbReference type="ChEBI" id="CHEBI:57453"/>
        <dbReference type="ChEBI" id="CHEBI:195366"/>
        <dbReference type="EC" id="3.5.1.10"/>
    </reaction>
</comment>
<feature type="active site" evidence="3">
    <location>
        <position position="231"/>
    </location>
</feature>
<dbReference type="GO" id="GO:0006730">
    <property type="term" value="P:one-carbon metabolic process"/>
    <property type="evidence" value="ECO:0007669"/>
    <property type="project" value="UniProtKB-KW"/>
</dbReference>
<dbReference type="RefSeq" id="WP_117330118.1">
    <property type="nucleotide sequence ID" value="NZ_QUWK01000006.1"/>
</dbReference>
<dbReference type="PANTHER" id="PTHR42706">
    <property type="entry name" value="FORMYLTETRAHYDROFOLATE DEFORMYLASE"/>
    <property type="match status" value="1"/>
</dbReference>
<dbReference type="Gene3D" id="3.40.50.170">
    <property type="entry name" value="Formyl transferase, N-terminal domain"/>
    <property type="match status" value="1"/>
</dbReference>
<dbReference type="NCBIfam" id="TIGR00655">
    <property type="entry name" value="PurU"/>
    <property type="match status" value="1"/>
</dbReference>
<dbReference type="Pfam" id="PF00551">
    <property type="entry name" value="Formyl_trans_N"/>
    <property type="match status" value="1"/>
</dbReference>
<dbReference type="InterPro" id="IPR041729">
    <property type="entry name" value="Formyl-FH4-Hydrolase_C"/>
</dbReference>
<dbReference type="PANTHER" id="PTHR42706:SF1">
    <property type="entry name" value="FORMYLTETRAHYDROFOLATE DEFORMYLASE 2, MITOCHONDRIAL"/>
    <property type="match status" value="1"/>
</dbReference>
<dbReference type="UniPathway" id="UPA00074">
    <property type="reaction ID" value="UER00170"/>
</dbReference>
<dbReference type="PRINTS" id="PR01575">
    <property type="entry name" value="FFH4HYDRLASE"/>
</dbReference>
<dbReference type="CDD" id="cd04875">
    <property type="entry name" value="ACT_F4HF-DF"/>
    <property type="match status" value="1"/>
</dbReference>
<dbReference type="AlphaFoldDB" id="A0A372MGJ1"/>
<dbReference type="Proteomes" id="UP000264002">
    <property type="component" value="Unassembled WGS sequence"/>
</dbReference>
<sequence>MASKQKKIIFLIQCEDRKGILSATSTWFYQRSYNILHCQQHTDNIEGRYFMRIELDMADLKTTRKELEEDFAVFAKEYNLSWECHYSDYRSRMAILVSKTSHCLYDLIARKDEGDLQCDIPLIISNHPDLEIIANQFRIPFYYLPVTPETKAEQELKVRTLLKRFDIDVVVLARYMQILSSEFIEEWQGKIINIHHGFLPAFQGANPYRRAYERGVKMIGATAHYASKDLDQGPIIEQDVVRVNHELGPSGLRDVGKDVERRVLAKGVQAHLESRIIIFKNRTIVFGSEQ</sequence>
<comment type="similarity">
    <text evidence="3">Belongs to the PurU family.</text>
</comment>